<name>A0A1B2DXZ4_9BACL</name>
<dbReference type="RefSeq" id="WP_099477267.1">
    <property type="nucleotide sequence ID" value="NZ_CP016809.1"/>
</dbReference>
<protein>
    <submittedName>
        <fullName evidence="1">Uncharacterized protein</fullName>
    </submittedName>
</protein>
<sequence length="182" mass="21624">MTIESATCEDVASIECYFKRLDMEEETDLDDYTVGVLDVFPYILSEKEAEHLLSSFENHNLKYEVRFIETIRKVFYKNGKEVLIYCPNINEYFLEHTEEESLLTKDIVRLQSDVFKVTSEKYLEEFIKLSTRELQFSNFYFTNIPTVIIGNYDLSFPVYCLTKVDFDWICKQAKQEGLFIRQ</sequence>
<accession>A0A1B2DXZ4</accession>
<dbReference type="AlphaFoldDB" id="A0A1B2DXZ4"/>
<evidence type="ECO:0000313" key="1">
    <source>
        <dbReference type="EMBL" id="ANY72608.1"/>
    </source>
</evidence>
<reference evidence="1" key="1">
    <citation type="submission" date="2016-08" db="EMBL/GenBank/DDBJ databases">
        <title>Complete Genome Seqeunce of Paenibacillus sp. nov. IHBB 9852 from high altitute lake of Indian trans-Himalayas.</title>
        <authorList>
            <person name="Kiran S."/>
            <person name="Swarnkar M.K."/>
            <person name="Rana A."/>
            <person name="Tewari R."/>
            <person name="Gulati A."/>
        </authorList>
    </citation>
    <scope>NUCLEOTIDE SEQUENCE [LARGE SCALE GENOMIC DNA]</scope>
    <source>
        <strain evidence="1">IHBB 9852</strain>
    </source>
</reference>
<organism evidence="1">
    <name type="scientific">Paenibacillus ihbetae</name>
    <dbReference type="NCBI Taxonomy" id="1870820"/>
    <lineage>
        <taxon>Bacteria</taxon>
        <taxon>Bacillati</taxon>
        <taxon>Bacillota</taxon>
        <taxon>Bacilli</taxon>
        <taxon>Bacillales</taxon>
        <taxon>Paenibacillaceae</taxon>
        <taxon>Paenibacillus</taxon>
    </lineage>
</organism>
<proteinExistence type="predicted"/>
<dbReference type="KEGG" id="pib:BBD41_08440"/>
<dbReference type="GeneID" id="48308269"/>
<gene>
    <name evidence="1" type="ORF">BBD41_08440</name>
</gene>
<dbReference type="EMBL" id="CP016809">
    <property type="protein sequence ID" value="ANY72608.1"/>
    <property type="molecule type" value="Genomic_DNA"/>
</dbReference>